<evidence type="ECO:0000256" key="1">
    <source>
        <dbReference type="SAM" id="MobiDB-lite"/>
    </source>
</evidence>
<reference evidence="2 3" key="1">
    <citation type="journal article" date="2014" name="Nat. Commun.">
        <title>Klebsormidium flaccidum genome reveals primary factors for plant terrestrial adaptation.</title>
        <authorList>
            <person name="Hori K."/>
            <person name="Maruyama F."/>
            <person name="Fujisawa T."/>
            <person name="Togashi T."/>
            <person name="Yamamoto N."/>
            <person name="Seo M."/>
            <person name="Sato S."/>
            <person name="Yamada T."/>
            <person name="Mori H."/>
            <person name="Tajima N."/>
            <person name="Moriyama T."/>
            <person name="Ikeuchi M."/>
            <person name="Watanabe M."/>
            <person name="Wada H."/>
            <person name="Kobayashi K."/>
            <person name="Saito M."/>
            <person name="Masuda T."/>
            <person name="Sasaki-Sekimoto Y."/>
            <person name="Mashiguchi K."/>
            <person name="Awai K."/>
            <person name="Shimojima M."/>
            <person name="Masuda S."/>
            <person name="Iwai M."/>
            <person name="Nobusawa T."/>
            <person name="Narise T."/>
            <person name="Kondo S."/>
            <person name="Saito H."/>
            <person name="Sato R."/>
            <person name="Murakawa M."/>
            <person name="Ihara Y."/>
            <person name="Oshima-Yamada Y."/>
            <person name="Ohtaka K."/>
            <person name="Satoh M."/>
            <person name="Sonobe K."/>
            <person name="Ishii M."/>
            <person name="Ohtani R."/>
            <person name="Kanamori-Sato M."/>
            <person name="Honoki R."/>
            <person name="Miyazaki D."/>
            <person name="Mochizuki H."/>
            <person name="Umetsu J."/>
            <person name="Higashi K."/>
            <person name="Shibata D."/>
            <person name="Kamiya Y."/>
            <person name="Sato N."/>
            <person name="Nakamura Y."/>
            <person name="Tabata S."/>
            <person name="Ida S."/>
            <person name="Kurokawa K."/>
            <person name="Ohta H."/>
        </authorList>
    </citation>
    <scope>NUCLEOTIDE SEQUENCE [LARGE SCALE GENOMIC DNA]</scope>
    <source>
        <strain evidence="2 3">NIES-2285</strain>
    </source>
</reference>
<sequence length="203" mass="22390">MLLGSRLSGLVPRLRAAKRGVTCHPLSSVLVGSQLGSSRSSAGLVVPDCSGIIEPAFRWPGRAGPTPSDRSLGEADMARQESESIRGEFRGYSAEGFNQFQGYRLKGYIFYPDVRLMAEGSGESFNEPWPVFAKALSKHPLAKVDVIVEEKDDAETLTKALEPLVRRISTFDRTGSRPEWIDPAVEMSRMRKKLHRQRLDSGG</sequence>
<evidence type="ECO:0000313" key="3">
    <source>
        <dbReference type="Proteomes" id="UP000054558"/>
    </source>
</evidence>
<evidence type="ECO:0000313" key="2">
    <source>
        <dbReference type="EMBL" id="GAQ92248.1"/>
    </source>
</evidence>
<proteinExistence type="predicted"/>
<dbReference type="AlphaFoldDB" id="A0A1Y1IVG2"/>
<gene>
    <name evidence="2" type="ORF">KFL_009570010</name>
</gene>
<protein>
    <submittedName>
        <fullName evidence="2">Uncharacterized protein</fullName>
    </submittedName>
</protein>
<name>A0A1Y1IVG2_KLENI</name>
<dbReference type="Proteomes" id="UP000054558">
    <property type="component" value="Unassembled WGS sequence"/>
</dbReference>
<keyword evidence="3" id="KW-1185">Reference proteome</keyword>
<feature type="region of interest" description="Disordered" evidence="1">
    <location>
        <begin position="60"/>
        <end position="80"/>
    </location>
</feature>
<organism evidence="2 3">
    <name type="scientific">Klebsormidium nitens</name>
    <name type="common">Green alga</name>
    <name type="synonym">Ulothrix nitens</name>
    <dbReference type="NCBI Taxonomy" id="105231"/>
    <lineage>
        <taxon>Eukaryota</taxon>
        <taxon>Viridiplantae</taxon>
        <taxon>Streptophyta</taxon>
        <taxon>Klebsormidiophyceae</taxon>
        <taxon>Klebsormidiales</taxon>
        <taxon>Klebsormidiaceae</taxon>
        <taxon>Klebsormidium</taxon>
    </lineage>
</organism>
<dbReference type="EMBL" id="DF237906">
    <property type="protein sequence ID" value="GAQ92248.1"/>
    <property type="molecule type" value="Genomic_DNA"/>
</dbReference>
<accession>A0A1Y1IVG2</accession>
<feature type="compositionally biased region" description="Basic and acidic residues" evidence="1">
    <location>
        <begin position="71"/>
        <end position="80"/>
    </location>
</feature>